<proteinExistence type="predicted"/>
<keyword evidence="2" id="KW-1185">Reference proteome</keyword>
<evidence type="ECO:0000313" key="1">
    <source>
        <dbReference type="EMBL" id="MED6256636.1"/>
    </source>
</evidence>
<protein>
    <submittedName>
        <fullName evidence="1">Uncharacterized protein</fullName>
    </submittedName>
</protein>
<name>A0ABU7C380_9TELE</name>
<gene>
    <name evidence="1" type="ORF">ATANTOWER_031437</name>
</gene>
<comment type="caution">
    <text evidence="1">The sequence shown here is derived from an EMBL/GenBank/DDBJ whole genome shotgun (WGS) entry which is preliminary data.</text>
</comment>
<evidence type="ECO:0000313" key="2">
    <source>
        <dbReference type="Proteomes" id="UP001345963"/>
    </source>
</evidence>
<dbReference type="Proteomes" id="UP001345963">
    <property type="component" value="Unassembled WGS sequence"/>
</dbReference>
<organism evidence="1 2">
    <name type="scientific">Ataeniobius toweri</name>
    <dbReference type="NCBI Taxonomy" id="208326"/>
    <lineage>
        <taxon>Eukaryota</taxon>
        <taxon>Metazoa</taxon>
        <taxon>Chordata</taxon>
        <taxon>Craniata</taxon>
        <taxon>Vertebrata</taxon>
        <taxon>Euteleostomi</taxon>
        <taxon>Actinopterygii</taxon>
        <taxon>Neopterygii</taxon>
        <taxon>Teleostei</taxon>
        <taxon>Neoteleostei</taxon>
        <taxon>Acanthomorphata</taxon>
        <taxon>Ovalentaria</taxon>
        <taxon>Atherinomorphae</taxon>
        <taxon>Cyprinodontiformes</taxon>
        <taxon>Goodeidae</taxon>
        <taxon>Ataeniobius</taxon>
    </lineage>
</organism>
<sequence>MHQLTCRSKLCSRVVPCRDAVSRKSGAVFPGLKGGQQEPHPVVTCSVVSGQKGRPATAPEVSWKLTLCSQSFLRTSSSPRQLLPSMVHTRFGVWAE</sequence>
<accession>A0ABU7C380</accession>
<reference evidence="1 2" key="1">
    <citation type="submission" date="2021-07" db="EMBL/GenBank/DDBJ databases">
        <authorList>
            <person name="Palmer J.M."/>
        </authorList>
    </citation>
    <scope>NUCLEOTIDE SEQUENCE [LARGE SCALE GENOMIC DNA]</scope>
    <source>
        <strain evidence="1 2">AT_MEX2019</strain>
        <tissue evidence="1">Muscle</tissue>
    </source>
</reference>
<dbReference type="EMBL" id="JAHUTI010077660">
    <property type="protein sequence ID" value="MED6256636.1"/>
    <property type="molecule type" value="Genomic_DNA"/>
</dbReference>